<gene>
    <name evidence="1" type="ORF">AMP9_3916</name>
</gene>
<proteinExistence type="predicted"/>
<sequence>MALQRDLLGHHKCVPTYADALDDDQDQQRGARLRSVFLALQLA</sequence>
<dbReference type="EMBL" id="CAADHY010000015">
    <property type="protein sequence ID" value="VFR21228.1"/>
    <property type="molecule type" value="Genomic_DNA"/>
</dbReference>
<accession>A0A484P5K3</accession>
<reference evidence="1" key="1">
    <citation type="submission" date="2019-03" db="EMBL/GenBank/DDBJ databases">
        <authorList>
            <person name="Danneels B."/>
        </authorList>
    </citation>
    <scope>NUCLEOTIDE SEQUENCE</scope>
</reference>
<name>A0A484P5K3_9ZZZZ</name>
<dbReference type="AlphaFoldDB" id="A0A484P5K3"/>
<protein>
    <submittedName>
        <fullName evidence="1">Uncharacterized protein</fullName>
    </submittedName>
</protein>
<evidence type="ECO:0000313" key="1">
    <source>
        <dbReference type="EMBL" id="VFR21228.1"/>
    </source>
</evidence>
<organism evidence="1">
    <name type="scientific">plant metagenome</name>
    <dbReference type="NCBI Taxonomy" id="1297885"/>
    <lineage>
        <taxon>unclassified sequences</taxon>
        <taxon>metagenomes</taxon>
        <taxon>organismal metagenomes</taxon>
    </lineage>
</organism>